<dbReference type="RefSeq" id="WP_388347381.1">
    <property type="nucleotide sequence ID" value="NZ_JBIAFJ010000011.1"/>
</dbReference>
<sequence length="57" mass="6230">MKQILFGATLAVLWLLFGLPTALPSEALTFACQPVILAFGLGLAVRPHLPRVGRWTR</sequence>
<evidence type="ECO:0000313" key="1">
    <source>
        <dbReference type="EMBL" id="MFE9170857.1"/>
    </source>
</evidence>
<keyword evidence="2" id="KW-1185">Reference proteome</keyword>
<comment type="caution">
    <text evidence="1">The sequence shown here is derived from an EMBL/GenBank/DDBJ whole genome shotgun (WGS) entry which is preliminary data.</text>
</comment>
<gene>
    <name evidence="1" type="ORF">ACFYNZ_15240</name>
</gene>
<organism evidence="1 2">
    <name type="scientific">Streptomyces kebangsaanensis</name>
    <dbReference type="NCBI Taxonomy" id="864058"/>
    <lineage>
        <taxon>Bacteria</taxon>
        <taxon>Bacillati</taxon>
        <taxon>Actinomycetota</taxon>
        <taxon>Actinomycetes</taxon>
        <taxon>Kitasatosporales</taxon>
        <taxon>Streptomycetaceae</taxon>
        <taxon>Streptomyces</taxon>
    </lineage>
</organism>
<dbReference type="EMBL" id="JBIAFJ010000011">
    <property type="protein sequence ID" value="MFE9170857.1"/>
    <property type="molecule type" value="Genomic_DNA"/>
</dbReference>
<evidence type="ECO:0000313" key="2">
    <source>
        <dbReference type="Proteomes" id="UP001601197"/>
    </source>
</evidence>
<name>A0ABW6KSI9_9ACTN</name>
<reference evidence="1 2" key="1">
    <citation type="submission" date="2024-10" db="EMBL/GenBank/DDBJ databases">
        <title>The Natural Products Discovery Center: Release of the First 8490 Sequenced Strains for Exploring Actinobacteria Biosynthetic Diversity.</title>
        <authorList>
            <person name="Kalkreuter E."/>
            <person name="Kautsar S.A."/>
            <person name="Yang D."/>
            <person name="Bader C.D."/>
            <person name="Teijaro C.N."/>
            <person name="Fluegel L."/>
            <person name="Davis C.M."/>
            <person name="Simpson J.R."/>
            <person name="Lauterbach L."/>
            <person name="Steele A.D."/>
            <person name="Gui C."/>
            <person name="Meng S."/>
            <person name="Li G."/>
            <person name="Viehrig K."/>
            <person name="Ye F."/>
            <person name="Su P."/>
            <person name="Kiefer A.F."/>
            <person name="Nichols A."/>
            <person name="Cepeda A.J."/>
            <person name="Yan W."/>
            <person name="Fan B."/>
            <person name="Jiang Y."/>
            <person name="Adhikari A."/>
            <person name="Zheng C.-J."/>
            <person name="Schuster L."/>
            <person name="Cowan T.M."/>
            <person name="Smanski M.J."/>
            <person name="Chevrette M.G."/>
            <person name="De Carvalho L.P.S."/>
            <person name="Shen B."/>
        </authorList>
    </citation>
    <scope>NUCLEOTIDE SEQUENCE [LARGE SCALE GENOMIC DNA]</scope>
    <source>
        <strain evidence="1 2">NPDC007147</strain>
    </source>
</reference>
<protein>
    <submittedName>
        <fullName evidence="1">Uncharacterized protein</fullName>
    </submittedName>
</protein>
<dbReference type="Proteomes" id="UP001601197">
    <property type="component" value="Unassembled WGS sequence"/>
</dbReference>
<accession>A0ABW6KSI9</accession>
<proteinExistence type="predicted"/>